<reference evidence="13" key="1">
    <citation type="journal article" date="2014" name="Int. J. Syst. Evol. Microbiol.">
        <title>Complete genome sequence of Corynebacterium casei LMG S-19264T (=DSM 44701T), isolated from a smear-ripened cheese.</title>
        <authorList>
            <consortium name="US DOE Joint Genome Institute (JGI-PGF)"/>
            <person name="Walter F."/>
            <person name="Albersmeier A."/>
            <person name="Kalinowski J."/>
            <person name="Ruckert C."/>
        </authorList>
    </citation>
    <scope>NUCLEOTIDE SEQUENCE</scope>
    <source>
        <strain evidence="13">CGMCC 1.15478</strain>
    </source>
</reference>
<organism evidence="13 14">
    <name type="scientific">Hoyosella rhizosphaerae</name>
    <dbReference type="NCBI Taxonomy" id="1755582"/>
    <lineage>
        <taxon>Bacteria</taxon>
        <taxon>Bacillati</taxon>
        <taxon>Actinomycetota</taxon>
        <taxon>Actinomycetes</taxon>
        <taxon>Mycobacteriales</taxon>
        <taxon>Hoyosellaceae</taxon>
        <taxon>Hoyosella</taxon>
    </lineage>
</organism>
<feature type="binding site" evidence="10">
    <location>
        <position position="250"/>
    </location>
    <ligand>
        <name>(6S)-5,6,7,8-tetrahydrofolate</name>
        <dbReference type="ChEBI" id="CHEBI:57453"/>
    </ligand>
</feature>
<dbReference type="FunFam" id="3.40.640.10:FF:000001">
    <property type="entry name" value="Serine hydroxymethyltransferase"/>
    <property type="match status" value="1"/>
</dbReference>
<dbReference type="GO" id="GO:0004372">
    <property type="term" value="F:glycine hydroxymethyltransferase activity"/>
    <property type="evidence" value="ECO:0007669"/>
    <property type="project" value="UniProtKB-UniRule"/>
</dbReference>
<sequence length="433" mass="46095">MSTPQWGPNWSALEEIDPEIAGIVLSERDRLNGGLQLIASENFTSPAVLAVLGSTLSNKYAEGYPGNRFYQGCEFVDAAERLAVDRAKELFGANHVNVQPHSGASANLAVYAAFAQPDDPVLALSLPHGGHLTHGARINFSGAWFTAVPYSVNRDTEMIDYDEVRELARLHQPRIIVCGATSYSREMDYAIFREIADEIDAILWVDAAHIMGLVAGQAIPSPVPYADVVTTTTHKTLRGPRGGMILCRTEHAAAIDRAVFPFSQSGPMMHTIAAKAVALQEAATPDFRTYAHSVVENARALSTALEGHGMRPISGGTDTHLVVCDVSALGTDGADAETRCAQANILLNKNAIPFDPLPPRTPSGIRVGTAALTTQGFGRDDMSVVADLIAAAVTAGKPGERVDVSLAEIARQVSEFVADKPAYAVEGIQSLQG</sequence>
<evidence type="ECO:0000256" key="11">
    <source>
        <dbReference type="PIRSR" id="PIRSR000412-50"/>
    </source>
</evidence>
<dbReference type="InterPro" id="IPR049943">
    <property type="entry name" value="Ser_HO-MeTrfase-like"/>
</dbReference>
<evidence type="ECO:0000256" key="10">
    <source>
        <dbReference type="HAMAP-Rule" id="MF_00051"/>
    </source>
</evidence>
<feature type="domain" description="Serine hydroxymethyltransferase-like" evidence="12">
    <location>
        <begin position="13"/>
        <end position="389"/>
    </location>
</feature>
<feature type="binding site" evidence="10">
    <location>
        <position position="126"/>
    </location>
    <ligand>
        <name>(6S)-5,6,7,8-tetrahydrofolate</name>
        <dbReference type="ChEBI" id="CHEBI:57453"/>
    </ligand>
</feature>
<keyword evidence="6 10" id="KW-0554">One-carbon metabolism</keyword>
<gene>
    <name evidence="10 13" type="primary">glyA</name>
    <name evidence="13" type="ORF">GCM10011410_24000</name>
</gene>
<dbReference type="Gene3D" id="3.40.640.10">
    <property type="entry name" value="Type I PLP-dependent aspartate aminotransferase-like (Major domain)"/>
    <property type="match status" value="1"/>
</dbReference>
<protein>
    <recommendedName>
        <fullName evidence="10">Serine hydroxymethyltransferase</fullName>
        <shortName evidence="10">SHMT</shortName>
        <shortName evidence="10">Serine methylase</shortName>
        <ecNumber evidence="10">2.1.2.1</ecNumber>
    </recommendedName>
</protein>
<name>A0A916UEE5_9ACTN</name>
<dbReference type="Gene3D" id="3.90.1150.10">
    <property type="entry name" value="Aspartate Aminotransferase, domain 1"/>
    <property type="match status" value="1"/>
</dbReference>
<keyword evidence="7 10" id="KW-0808">Transferase</keyword>
<dbReference type="PIRSF" id="PIRSF000412">
    <property type="entry name" value="SHMT"/>
    <property type="match status" value="1"/>
</dbReference>
<proteinExistence type="inferred from homology"/>
<dbReference type="InterPro" id="IPR001085">
    <property type="entry name" value="Ser_HO-MeTrfase"/>
</dbReference>
<evidence type="ECO:0000256" key="5">
    <source>
        <dbReference type="ARBA" id="ARBA00022490"/>
    </source>
</evidence>
<comment type="function">
    <text evidence="9">Catalyzes the reversible interconversion of serine and glycine with tetrahydrofolate (THF) serving as the one-carbon carrier. This reaction serves as the major source of one-carbon groups required for the biosynthesis of purines, thymidylate, methionine, and other important biomolecules. Also exhibits THF-independent aldolase activity toward beta-hydroxyamino acids, producing glycine and aldehydes, via a retro-aldol mechanism. Thus, is able to catalyze the cleavage of L-allo-threonine.</text>
</comment>
<comment type="similarity">
    <text evidence="3 10">Belongs to the SHMT family.</text>
</comment>
<comment type="catalytic activity">
    <reaction evidence="10">
        <text>(6R)-5,10-methylene-5,6,7,8-tetrahydrofolate + glycine + H2O = (6S)-5,6,7,8-tetrahydrofolate + L-serine</text>
        <dbReference type="Rhea" id="RHEA:15481"/>
        <dbReference type="ChEBI" id="CHEBI:15377"/>
        <dbReference type="ChEBI" id="CHEBI:15636"/>
        <dbReference type="ChEBI" id="CHEBI:33384"/>
        <dbReference type="ChEBI" id="CHEBI:57305"/>
        <dbReference type="ChEBI" id="CHEBI:57453"/>
        <dbReference type="EC" id="2.1.2.1"/>
    </reaction>
</comment>
<comment type="subunit">
    <text evidence="4 10">Homodimer.</text>
</comment>
<comment type="caution">
    <text evidence="13">The sequence shown here is derived from an EMBL/GenBank/DDBJ whole genome shotgun (WGS) entry which is preliminary data.</text>
</comment>
<dbReference type="InterPro" id="IPR039429">
    <property type="entry name" value="SHMT-like_dom"/>
</dbReference>
<dbReference type="RefSeq" id="WP_188675232.1">
    <property type="nucleotide sequence ID" value="NZ_BMJH01000003.1"/>
</dbReference>
<comment type="subcellular location">
    <subcellularLocation>
        <location evidence="2 10">Cytoplasm</location>
    </subcellularLocation>
</comment>
<dbReference type="PANTHER" id="PTHR11680">
    <property type="entry name" value="SERINE HYDROXYMETHYLTRANSFERASE"/>
    <property type="match status" value="1"/>
</dbReference>
<reference evidence="13" key="2">
    <citation type="submission" date="2020-09" db="EMBL/GenBank/DDBJ databases">
        <authorList>
            <person name="Sun Q."/>
            <person name="Zhou Y."/>
        </authorList>
    </citation>
    <scope>NUCLEOTIDE SEQUENCE</scope>
    <source>
        <strain evidence="13">CGMCC 1.15478</strain>
    </source>
</reference>
<evidence type="ECO:0000259" key="12">
    <source>
        <dbReference type="Pfam" id="PF00464"/>
    </source>
</evidence>
<keyword evidence="5 10" id="KW-0963">Cytoplasm</keyword>
<evidence type="ECO:0000256" key="9">
    <source>
        <dbReference type="ARBA" id="ARBA00054606"/>
    </source>
</evidence>
<evidence type="ECO:0000313" key="14">
    <source>
        <dbReference type="Proteomes" id="UP000641514"/>
    </source>
</evidence>
<dbReference type="CDD" id="cd00378">
    <property type="entry name" value="SHMT"/>
    <property type="match status" value="1"/>
</dbReference>
<dbReference type="GO" id="GO:0042803">
    <property type="term" value="F:protein homodimerization activity"/>
    <property type="evidence" value="ECO:0007669"/>
    <property type="project" value="UniProtKB-ARBA"/>
</dbReference>
<dbReference type="Proteomes" id="UP000641514">
    <property type="component" value="Unassembled WGS sequence"/>
</dbReference>
<feature type="site" description="Plays an important role in substrate specificity" evidence="10">
    <location>
        <position position="234"/>
    </location>
</feature>
<dbReference type="EC" id="2.1.2.1" evidence="10"/>
<feature type="modified residue" description="N6-(pyridoxal phosphate)lysine" evidence="10 11">
    <location>
        <position position="235"/>
    </location>
</feature>
<dbReference type="InterPro" id="IPR015421">
    <property type="entry name" value="PyrdxlP-dep_Trfase_major"/>
</dbReference>
<evidence type="ECO:0000256" key="3">
    <source>
        <dbReference type="ARBA" id="ARBA00006376"/>
    </source>
</evidence>
<dbReference type="GO" id="GO:0019264">
    <property type="term" value="P:glycine biosynthetic process from serine"/>
    <property type="evidence" value="ECO:0007669"/>
    <property type="project" value="UniProtKB-UniRule"/>
</dbReference>
<dbReference type="HAMAP" id="MF_00051">
    <property type="entry name" value="SHMT"/>
    <property type="match status" value="1"/>
</dbReference>
<dbReference type="GO" id="GO:0030170">
    <property type="term" value="F:pyridoxal phosphate binding"/>
    <property type="evidence" value="ECO:0007669"/>
    <property type="project" value="UniProtKB-UniRule"/>
</dbReference>
<evidence type="ECO:0000256" key="2">
    <source>
        <dbReference type="ARBA" id="ARBA00004496"/>
    </source>
</evidence>
<dbReference type="NCBIfam" id="NF000586">
    <property type="entry name" value="PRK00011.1"/>
    <property type="match status" value="1"/>
</dbReference>
<evidence type="ECO:0000256" key="4">
    <source>
        <dbReference type="ARBA" id="ARBA00011738"/>
    </source>
</evidence>
<evidence type="ECO:0000256" key="1">
    <source>
        <dbReference type="ARBA" id="ARBA00001933"/>
    </source>
</evidence>
<comment type="pathway">
    <text evidence="10">Amino-acid biosynthesis; glycine biosynthesis; glycine from L-serine: step 1/1.</text>
</comment>
<dbReference type="SUPFAM" id="SSF53383">
    <property type="entry name" value="PLP-dependent transferases"/>
    <property type="match status" value="1"/>
</dbReference>
<evidence type="ECO:0000256" key="8">
    <source>
        <dbReference type="ARBA" id="ARBA00022898"/>
    </source>
</evidence>
<keyword evidence="14" id="KW-1185">Reference proteome</keyword>
<comment type="cofactor">
    <cofactor evidence="1 10 11">
        <name>pyridoxal 5'-phosphate</name>
        <dbReference type="ChEBI" id="CHEBI:597326"/>
    </cofactor>
</comment>
<evidence type="ECO:0000256" key="7">
    <source>
        <dbReference type="ARBA" id="ARBA00022679"/>
    </source>
</evidence>
<dbReference type="InterPro" id="IPR015424">
    <property type="entry name" value="PyrdxlP-dep_Trfase"/>
</dbReference>
<keyword evidence="10" id="KW-0028">Amino-acid biosynthesis</keyword>
<dbReference type="GO" id="GO:0005829">
    <property type="term" value="C:cytosol"/>
    <property type="evidence" value="ECO:0007669"/>
    <property type="project" value="TreeGrafter"/>
</dbReference>
<dbReference type="PROSITE" id="PS00096">
    <property type="entry name" value="SHMT"/>
    <property type="match status" value="1"/>
</dbReference>
<comment type="caution">
    <text evidence="10">Lacks conserved residue(s) required for the propagation of feature annotation.</text>
</comment>
<evidence type="ECO:0000313" key="13">
    <source>
        <dbReference type="EMBL" id="GGC70377.1"/>
    </source>
</evidence>
<dbReference type="AlphaFoldDB" id="A0A916UEE5"/>
<dbReference type="GO" id="GO:0035999">
    <property type="term" value="P:tetrahydrofolate interconversion"/>
    <property type="evidence" value="ECO:0007669"/>
    <property type="project" value="UniProtKB-UniRule"/>
</dbReference>
<dbReference type="InterPro" id="IPR019798">
    <property type="entry name" value="Ser_HO-MeTrfase_PLP_BS"/>
</dbReference>
<comment type="pathway">
    <text evidence="10">One-carbon metabolism; tetrahydrofolate interconversion.</text>
</comment>
<evidence type="ECO:0000256" key="6">
    <source>
        <dbReference type="ARBA" id="ARBA00022563"/>
    </source>
</evidence>
<keyword evidence="8 10" id="KW-0663">Pyridoxal phosphate</keyword>
<accession>A0A916UEE5</accession>
<feature type="binding site" evidence="10">
    <location>
        <begin position="130"/>
        <end position="132"/>
    </location>
    <ligand>
        <name>(6S)-5,6,7,8-tetrahydrofolate</name>
        <dbReference type="ChEBI" id="CHEBI:57453"/>
    </ligand>
</feature>
<dbReference type="Pfam" id="PF00464">
    <property type="entry name" value="SHMT"/>
    <property type="match status" value="1"/>
</dbReference>
<dbReference type="InterPro" id="IPR015422">
    <property type="entry name" value="PyrdxlP-dep_Trfase_small"/>
</dbReference>
<dbReference type="PANTHER" id="PTHR11680:SF35">
    <property type="entry name" value="SERINE HYDROXYMETHYLTRANSFERASE 1"/>
    <property type="match status" value="1"/>
</dbReference>
<dbReference type="EMBL" id="BMJH01000003">
    <property type="protein sequence ID" value="GGC70377.1"/>
    <property type="molecule type" value="Genomic_DNA"/>
</dbReference>